<protein>
    <submittedName>
        <fullName evidence="6">GLD-1</fullName>
    </submittedName>
</protein>
<dbReference type="InterPro" id="IPR055256">
    <property type="entry name" value="KH_1_KHDC4/BBP-like"/>
</dbReference>
<dbReference type="Gene3D" id="1.20.5.4010">
    <property type="match status" value="1"/>
</dbReference>
<feature type="region of interest" description="Disordered" evidence="4">
    <location>
        <begin position="125"/>
        <end position="159"/>
    </location>
</feature>
<dbReference type="OrthoDB" id="6777263at2759"/>
<dbReference type="InterPro" id="IPR036612">
    <property type="entry name" value="KH_dom_type_1_sf"/>
</dbReference>
<dbReference type="InterPro" id="IPR045071">
    <property type="entry name" value="BBP-like"/>
</dbReference>
<dbReference type="GO" id="GO:0043186">
    <property type="term" value="C:P granule"/>
    <property type="evidence" value="ECO:0007669"/>
    <property type="project" value="UniProtKB-ARBA"/>
</dbReference>
<proteinExistence type="evidence at transcript level"/>
<evidence type="ECO:0000256" key="2">
    <source>
        <dbReference type="ARBA" id="ARBA00022884"/>
    </source>
</evidence>
<dbReference type="Gene3D" id="3.30.1370.10">
    <property type="entry name" value="K Homology domain, type 1"/>
    <property type="match status" value="1"/>
</dbReference>
<name>M9YXH4_PRIPA</name>
<dbReference type="SMART" id="SM00322">
    <property type="entry name" value="KH"/>
    <property type="match status" value="1"/>
</dbReference>
<dbReference type="InterPro" id="IPR004087">
    <property type="entry name" value="KH_dom"/>
</dbReference>
<sequence length="553" mass="58526">MMQASHHNSTVPTHRRASLSSSSSFTDTVSDLHTELLLSPFPRSTALTPSMLNKYYEELESARHLQRLQRASTSQLDARSAMGSSLGMSSGAASLLSARFSGGAESRRISAAAYAFPPSAYGGGGSGSMGTTATSSPRTSSCSLSLSSMSLSPSGGGVDRFGGSSLRGGDCESSLSGAGSGLQQSCCSSSSVAATAAANAMLGGTPHPPSPPMECTMEYLADLVKEKKQLEIFPQSFNHVERLVDEEINRVRLALFQCDFATDDLHLPEPEGEVVTITEKLYVPRREYPEYNFVGRILGPRGMTAKQLEQETGCKIMVRGKGSMRDKRKEEANRGKPNWEHLDDELHVLIQCEDTANRAVVKMQVAAEHVKKLLIPAPEGTDELKRKQLMELAIINGTYRPFHGKPPNGSLEQSRLLTMVPQSALRSSIYSVSPGGSPSPLNSSNLIHPLSFPSVSSSPGLDFSTVMNQSLLDSFISTYNLGSTTGLGGAASSIGGTSFNGATSSSPLSTVTSPTMTDPPGGAFGYGSAVNTSYPGNLLQSLPASLFESSSLL</sequence>
<accession>M9YXH4</accession>
<dbReference type="GO" id="GO:1903311">
    <property type="term" value="P:regulation of mRNA metabolic process"/>
    <property type="evidence" value="ECO:0007669"/>
    <property type="project" value="UniProtKB-ARBA"/>
</dbReference>
<dbReference type="Pfam" id="PF16544">
    <property type="entry name" value="STAR_dimer"/>
    <property type="match status" value="1"/>
</dbReference>
<keyword evidence="1" id="KW-0217">Developmental protein</keyword>
<dbReference type="AlphaFoldDB" id="M9YXH4"/>
<evidence type="ECO:0000256" key="1">
    <source>
        <dbReference type="ARBA" id="ARBA00022473"/>
    </source>
</evidence>
<reference evidence="6" key="1">
    <citation type="submission" date="2013-01" db="EMBL/GenBank/DDBJ databases">
        <title>Increased poly(A) tail length sensitivity of low-abundance, developmentally regulated mRNAs using single stranded DNA splint-mediated ligation assays (sPAT).</title>
        <authorList>
            <person name="Minasaki R."/>
            <person name="Rudel D."/>
            <person name="Eckmann C.R."/>
        </authorList>
    </citation>
    <scope>NUCLEOTIDE SEQUENCE</scope>
</reference>
<organism evidence="6">
    <name type="scientific">Pristionchus pacificus</name>
    <name type="common">Parasitic nematode worm</name>
    <dbReference type="NCBI Taxonomy" id="54126"/>
    <lineage>
        <taxon>Eukaryota</taxon>
        <taxon>Metazoa</taxon>
        <taxon>Ecdysozoa</taxon>
        <taxon>Nematoda</taxon>
        <taxon>Chromadorea</taxon>
        <taxon>Rhabditida</taxon>
        <taxon>Rhabditina</taxon>
        <taxon>Diplogasteromorpha</taxon>
        <taxon>Diplogasteroidea</taxon>
        <taxon>Neodiplogasteridae</taxon>
        <taxon>Pristionchus</taxon>
    </lineage>
</organism>
<dbReference type="GO" id="GO:0010468">
    <property type="term" value="P:regulation of gene expression"/>
    <property type="evidence" value="ECO:0007669"/>
    <property type="project" value="UniProtKB-ARBA"/>
</dbReference>
<evidence type="ECO:0000256" key="3">
    <source>
        <dbReference type="PROSITE-ProRule" id="PRU00117"/>
    </source>
</evidence>
<dbReference type="PROSITE" id="PS50084">
    <property type="entry name" value="KH_TYPE_1"/>
    <property type="match status" value="1"/>
</dbReference>
<dbReference type="PANTHER" id="PTHR11208:SF125">
    <property type="entry name" value="KH DOMAIN-CONTAINING RNA-BINDING PROTEIN QKI"/>
    <property type="match status" value="1"/>
</dbReference>
<dbReference type="FunFam" id="1.20.5.4010:FF:000002">
    <property type="entry name" value="Held out wings, isoform D"/>
    <property type="match status" value="1"/>
</dbReference>
<feature type="domain" description="K Homology" evidence="5">
    <location>
        <begin position="275"/>
        <end position="370"/>
    </location>
</feature>
<dbReference type="GO" id="GO:0003727">
    <property type="term" value="F:single-stranded RNA binding"/>
    <property type="evidence" value="ECO:0007669"/>
    <property type="project" value="UniProtKB-ARBA"/>
</dbReference>
<feature type="compositionally biased region" description="Low complexity" evidence="4">
    <location>
        <begin position="129"/>
        <end position="153"/>
    </location>
</feature>
<dbReference type="Pfam" id="PF22675">
    <property type="entry name" value="KH-I_KHDC4-BBP"/>
    <property type="match status" value="1"/>
</dbReference>
<evidence type="ECO:0000256" key="4">
    <source>
        <dbReference type="SAM" id="MobiDB-lite"/>
    </source>
</evidence>
<dbReference type="PANTHER" id="PTHR11208">
    <property type="entry name" value="RNA-BINDING PROTEIN RELATED"/>
    <property type="match status" value="1"/>
</dbReference>
<dbReference type="SUPFAM" id="SSF54791">
    <property type="entry name" value="Eukaryotic type KH-domain (KH-domain type I)"/>
    <property type="match status" value="1"/>
</dbReference>
<feature type="region of interest" description="Disordered" evidence="4">
    <location>
        <begin position="1"/>
        <end position="24"/>
    </location>
</feature>
<dbReference type="EMBL" id="KC491214">
    <property type="protein sequence ID" value="AGK23560.1"/>
    <property type="molecule type" value="mRNA"/>
</dbReference>
<dbReference type="FunFam" id="3.30.1370.10:FF:000028">
    <property type="entry name" value="protein quaking isoform X2"/>
    <property type="match status" value="1"/>
</dbReference>
<dbReference type="InterPro" id="IPR032377">
    <property type="entry name" value="STAR_dimer"/>
</dbReference>
<evidence type="ECO:0000259" key="5">
    <source>
        <dbReference type="SMART" id="SM00322"/>
    </source>
</evidence>
<evidence type="ECO:0000313" key="6">
    <source>
        <dbReference type="EMBL" id="AGK23560.1"/>
    </source>
</evidence>
<feature type="compositionally biased region" description="Polar residues" evidence="4">
    <location>
        <begin position="1"/>
        <end position="12"/>
    </location>
</feature>
<keyword evidence="2 3" id="KW-0694">RNA-binding</keyword>